<evidence type="ECO:0000313" key="2">
    <source>
        <dbReference type="EMBL" id="KAK2663042.1"/>
    </source>
</evidence>
<feature type="non-terminal residue" evidence="2">
    <location>
        <position position="1"/>
    </location>
</feature>
<keyword evidence="1" id="KW-0812">Transmembrane</keyword>
<organism evidence="2 3">
    <name type="scientific">Dipteronia dyeriana</name>
    <dbReference type="NCBI Taxonomy" id="168575"/>
    <lineage>
        <taxon>Eukaryota</taxon>
        <taxon>Viridiplantae</taxon>
        <taxon>Streptophyta</taxon>
        <taxon>Embryophyta</taxon>
        <taxon>Tracheophyta</taxon>
        <taxon>Spermatophyta</taxon>
        <taxon>Magnoliopsida</taxon>
        <taxon>eudicotyledons</taxon>
        <taxon>Gunneridae</taxon>
        <taxon>Pentapetalae</taxon>
        <taxon>rosids</taxon>
        <taxon>malvids</taxon>
        <taxon>Sapindales</taxon>
        <taxon>Sapindaceae</taxon>
        <taxon>Hippocastanoideae</taxon>
        <taxon>Acereae</taxon>
        <taxon>Dipteronia</taxon>
    </lineage>
</organism>
<keyword evidence="1" id="KW-0472">Membrane</keyword>
<dbReference type="PANTHER" id="PTHR47481:SF22">
    <property type="entry name" value="RETROTRANSPOSON GAG DOMAIN-CONTAINING PROTEIN"/>
    <property type="match status" value="1"/>
</dbReference>
<name>A0AAE0CTN1_9ROSI</name>
<sequence length="103" mass="11548">FINGSHPCPPATITTDEVASPNPKYKIWVRQNKLFFGALVGSLTVTIIPLITRATTSHQAWITLAYTYAKPTRGHIKQIKDQLKTATKGSQTISDYMQFIKDR</sequence>
<comment type="caution">
    <text evidence="2">The sequence shown here is derived from an EMBL/GenBank/DDBJ whole genome shotgun (WGS) entry which is preliminary data.</text>
</comment>
<protein>
    <submittedName>
        <fullName evidence="2">Uncharacterized protein</fullName>
    </submittedName>
</protein>
<reference evidence="2" key="1">
    <citation type="journal article" date="2023" name="Plant J.">
        <title>Genome sequences and population genomics provide insights into the demographic history, inbreeding, and mutation load of two 'living fossil' tree species of Dipteronia.</title>
        <authorList>
            <person name="Feng Y."/>
            <person name="Comes H.P."/>
            <person name="Chen J."/>
            <person name="Zhu S."/>
            <person name="Lu R."/>
            <person name="Zhang X."/>
            <person name="Li P."/>
            <person name="Qiu J."/>
            <person name="Olsen K.M."/>
            <person name="Qiu Y."/>
        </authorList>
    </citation>
    <scope>NUCLEOTIDE SEQUENCE</scope>
    <source>
        <strain evidence="2">KIB01</strain>
    </source>
</reference>
<accession>A0AAE0CTN1</accession>
<evidence type="ECO:0000313" key="3">
    <source>
        <dbReference type="Proteomes" id="UP001280121"/>
    </source>
</evidence>
<keyword evidence="1" id="KW-1133">Transmembrane helix</keyword>
<keyword evidence="3" id="KW-1185">Reference proteome</keyword>
<dbReference type="AlphaFoldDB" id="A0AAE0CTN1"/>
<feature type="transmembrane region" description="Helical" evidence="1">
    <location>
        <begin position="34"/>
        <end position="52"/>
    </location>
</feature>
<dbReference type="Proteomes" id="UP001280121">
    <property type="component" value="Unassembled WGS sequence"/>
</dbReference>
<evidence type="ECO:0000256" key="1">
    <source>
        <dbReference type="SAM" id="Phobius"/>
    </source>
</evidence>
<proteinExistence type="predicted"/>
<dbReference type="EMBL" id="JANJYI010000001">
    <property type="protein sequence ID" value="KAK2663042.1"/>
    <property type="molecule type" value="Genomic_DNA"/>
</dbReference>
<gene>
    <name evidence="2" type="ORF">Ddye_001616</name>
</gene>
<dbReference type="PANTHER" id="PTHR47481">
    <property type="match status" value="1"/>
</dbReference>